<dbReference type="EMBL" id="WMHZ01000010">
    <property type="protein sequence ID" value="NDO78258.1"/>
    <property type="molecule type" value="Genomic_DNA"/>
</dbReference>
<gene>
    <name evidence="1" type="ORF">GKZ75_08485</name>
</gene>
<protein>
    <submittedName>
        <fullName evidence="1">Uncharacterized protein</fullName>
    </submittedName>
</protein>
<dbReference type="AlphaFoldDB" id="A0A6N9R0Q8"/>
<organism evidence="1 2">
    <name type="scientific">Kocuria marina subsp. indica</name>
    <dbReference type="NCBI Taxonomy" id="1049583"/>
    <lineage>
        <taxon>Bacteria</taxon>
        <taxon>Bacillati</taxon>
        <taxon>Actinomycetota</taxon>
        <taxon>Actinomycetes</taxon>
        <taxon>Micrococcales</taxon>
        <taxon>Micrococcaceae</taxon>
        <taxon>Kocuria</taxon>
    </lineage>
</organism>
<proteinExistence type="predicted"/>
<sequence length="441" mass="48032">MYCPYITGLETNGVDLADAEALPSRAAAPLAGVGKSTVNRHRAGICTCGQPETPEPIGRRDSVELGESGGSFVYHTADPEPIKNWDDVLTKLGVDPSAWAVVSKTVKVSRWEQSARAKDGSRDRVWLSAYRAQIAPKRDDAVTDSDIEAARTRIQGWQLPRRIPGTGIGAPVAAVLNLADIQGGKDAGGGVAATEQRLYDGLENFNAWVGRQRAGGRNIEELVIVNNGDPYEGCAGNYDGQLFSVELNLRGQMNFVLDVWGAYARELYPQFDKGQFVSVLCNHSEMGRFGGRKNQTNDADSGGAFLAESLQRILQGRPEFDHVKFTIPNDEMNVYADISGVPVGLNHGHKIPGNDATGFEKWLNGQARGDRKAWEAKVWITAHRHNFQCFDLGSTTVFQCPSADGGSKWLRDMTGKFSRSGILAMLIGQHDPLGWSDPVFL</sequence>
<evidence type="ECO:0000313" key="1">
    <source>
        <dbReference type="EMBL" id="NDO78258.1"/>
    </source>
</evidence>
<comment type="caution">
    <text evidence="1">The sequence shown here is derived from an EMBL/GenBank/DDBJ whole genome shotgun (WGS) entry which is preliminary data.</text>
</comment>
<dbReference type="Proteomes" id="UP000471026">
    <property type="component" value="Unassembled WGS sequence"/>
</dbReference>
<evidence type="ECO:0000313" key="2">
    <source>
        <dbReference type="Proteomes" id="UP000471026"/>
    </source>
</evidence>
<accession>A0A6N9R0Q8</accession>
<dbReference type="RefSeq" id="WP_162229624.1">
    <property type="nucleotide sequence ID" value="NZ_WMHZ01000010.1"/>
</dbReference>
<name>A0A6N9R0Q8_9MICC</name>
<reference evidence="1 2" key="1">
    <citation type="submission" date="2019-11" db="EMBL/GenBank/DDBJ databases">
        <title>Draft genome sequence of Kocuria indica DP-K7, a methyl red degrading Actinobacterium.</title>
        <authorList>
            <person name="Kumaran S."/>
            <person name="Tischler D."/>
            <person name="Ngo A.C.R."/>
            <person name="Schultes F."/>
        </authorList>
    </citation>
    <scope>NUCLEOTIDE SEQUENCE [LARGE SCALE GENOMIC DNA]</scope>
    <source>
        <strain evidence="1 2">DP-K7</strain>
    </source>
</reference>